<dbReference type="EMBL" id="JAGSHT010000025">
    <property type="protein sequence ID" value="MBZ2199296.1"/>
    <property type="molecule type" value="Genomic_DNA"/>
</dbReference>
<dbReference type="CDD" id="cd20745">
    <property type="entry name" value="FIX_RhsA_AHH_HNH-like"/>
    <property type="match status" value="1"/>
</dbReference>
<gene>
    <name evidence="2" type="ORF">KCQ71_24330</name>
</gene>
<evidence type="ECO:0000313" key="2">
    <source>
        <dbReference type="EMBL" id="MBZ2199296.1"/>
    </source>
</evidence>
<sequence length="452" mass="48367">MRAATTPEAVGGPALEQVRRLQRQAGNAAVTRAVGTTPSAQRLELLKRPPSAAAAASMPSVMVMREHLFASTLEIARRLLISRTFRVTQGGIRVTADAAYERRGTPEVSSDDYRITLTQEGLIFDSEYGTAAFAQGRPVSRQWTDLPEGDYHLTIFTNNTNPYAVLVGDIVVEQSAGLTGPSATDAPPGPLEILHTALDLAGLVPVLGALPDAANAGIYVIEGDFPNAGLSAVAIIPIFGEAATVGKIGARTVVRVSGEAVERVGREGIETGLRQARARPRIDPGIDARVEQGIIEGAASTGPARRPRPAAPTTRGAAASARATFDGLRDGYAHRLGVTSGGQVHHAVELQVLDRYPGVFAAAELNDFTNMRGIATELASRQQLHGSKVREVWNRHYRAIDAEVGARGLTPGTTEYNQFVRQYLESGRAEIDHVLGQFFTEYRSALDWTPRP</sequence>
<evidence type="ECO:0000313" key="3">
    <source>
        <dbReference type="Proteomes" id="UP000826651"/>
    </source>
</evidence>
<evidence type="ECO:0000256" key="1">
    <source>
        <dbReference type="SAM" id="MobiDB-lite"/>
    </source>
</evidence>
<feature type="region of interest" description="Disordered" evidence="1">
    <location>
        <begin position="297"/>
        <end position="317"/>
    </location>
</feature>
<accession>A0ABS7SG08</accession>
<proteinExistence type="predicted"/>
<keyword evidence="3" id="KW-1185">Reference proteome</keyword>
<dbReference type="Proteomes" id="UP000826651">
    <property type="component" value="Unassembled WGS sequence"/>
</dbReference>
<name>A0ABS7SG08_9MICO</name>
<dbReference type="RefSeq" id="WP_223411300.1">
    <property type="nucleotide sequence ID" value="NZ_JAGSHT010000025.1"/>
</dbReference>
<organism evidence="2 3">
    <name type="scientific">Occultella gossypii</name>
    <dbReference type="NCBI Taxonomy" id="2800820"/>
    <lineage>
        <taxon>Bacteria</taxon>
        <taxon>Bacillati</taxon>
        <taxon>Actinomycetota</taxon>
        <taxon>Actinomycetes</taxon>
        <taxon>Micrococcales</taxon>
        <taxon>Ruaniaceae</taxon>
        <taxon>Occultella</taxon>
    </lineage>
</organism>
<reference evidence="2 3" key="1">
    <citation type="submission" date="2021-04" db="EMBL/GenBank/DDBJ databases">
        <title>Ruania sp. nov., isolated from sandy soil of mangrove forest.</title>
        <authorList>
            <person name="Ge X."/>
            <person name="Huang R."/>
            <person name="Liu W."/>
        </authorList>
    </citation>
    <scope>NUCLEOTIDE SEQUENCE [LARGE SCALE GENOMIC DNA]</scope>
    <source>
        <strain evidence="2 3">N2-46</strain>
    </source>
</reference>
<comment type="caution">
    <text evidence="2">The sequence shown here is derived from an EMBL/GenBank/DDBJ whole genome shotgun (WGS) entry which is preliminary data.</text>
</comment>
<protein>
    <submittedName>
        <fullName evidence="2">Uncharacterized protein</fullName>
    </submittedName>
</protein>